<evidence type="ECO:0000313" key="2">
    <source>
        <dbReference type="Proteomes" id="UP000518316"/>
    </source>
</evidence>
<keyword evidence="2" id="KW-1185">Reference proteome</keyword>
<gene>
    <name evidence="1" type="ORF">H5S40_04205</name>
</gene>
<proteinExistence type="predicted"/>
<comment type="caution">
    <text evidence="1">The sequence shown here is derived from an EMBL/GenBank/DDBJ whole genome shotgun (WGS) entry which is preliminary data.</text>
</comment>
<name>A0A7W3Y8F1_9LACO</name>
<sequence>MKNINIVYTGLSKEQKSYFLSGILNESLHNLSYQVFQVNKELNLTINDTELKKALLTWILSRLKRDEDFLEQALFTPFSRLNDIINDRASFFVIDLSTWDFWEINKNLNGNIGILSKKEKKYILKHYKQELFNMLDKFDYKSVAVNNLLTIIYPIITNYIIICIKKLNN</sequence>
<accession>A0A7W3Y8F1</accession>
<dbReference type="AlphaFoldDB" id="A0A7W3Y8F1"/>
<dbReference type="RefSeq" id="WP_182597984.1">
    <property type="nucleotide sequence ID" value="NZ_JACIVC010000051.1"/>
</dbReference>
<reference evidence="1 2" key="1">
    <citation type="submission" date="2020-07" db="EMBL/GenBank/DDBJ databases">
        <title>Description of Limosilactobacillus balticus sp. nov., Limosilactobacillus agrestis sp. nov., Limosilactobacillus albertensis sp. nov., Limosilactobacillus rudii sp. nov., Limosilactobacillus fastidiosus sp. nov., five novel Limosilactobacillus species isolated from the vertebrate gastrointestinal tract, and proposal of 6 subspecies of Limosilactobacillus reuteri adapted to the gastrointestinal tract of specific vertebrate hosts.</title>
        <authorList>
            <person name="Li F."/>
            <person name="Cheng C."/>
            <person name="Zheng J."/>
            <person name="Quevedo R.M."/>
            <person name="Li J."/>
            <person name="Roos S."/>
            <person name="Gaenzle M.G."/>
            <person name="Walter J."/>
        </authorList>
    </citation>
    <scope>NUCLEOTIDE SEQUENCE [LARGE SCALE GENOMIC DNA]</scope>
    <source>
        <strain evidence="1 2">RRLNB_1_1</strain>
    </source>
</reference>
<dbReference type="Proteomes" id="UP000518316">
    <property type="component" value="Unassembled WGS sequence"/>
</dbReference>
<protein>
    <submittedName>
        <fullName evidence="1">Uncharacterized protein</fullName>
    </submittedName>
</protein>
<evidence type="ECO:0000313" key="1">
    <source>
        <dbReference type="EMBL" id="MBB1069358.1"/>
    </source>
</evidence>
<dbReference type="EMBL" id="JACIVC010000051">
    <property type="protein sequence ID" value="MBB1069358.1"/>
    <property type="molecule type" value="Genomic_DNA"/>
</dbReference>
<organism evidence="1 2">
    <name type="scientific">Limosilactobacillus albertensis</name>
    <dbReference type="NCBI Taxonomy" id="2759752"/>
    <lineage>
        <taxon>Bacteria</taxon>
        <taxon>Bacillati</taxon>
        <taxon>Bacillota</taxon>
        <taxon>Bacilli</taxon>
        <taxon>Lactobacillales</taxon>
        <taxon>Lactobacillaceae</taxon>
        <taxon>Limosilactobacillus</taxon>
    </lineage>
</organism>